<keyword evidence="3" id="KW-1185">Reference proteome</keyword>
<feature type="compositionally biased region" description="Pro residues" evidence="1">
    <location>
        <begin position="15"/>
        <end position="27"/>
    </location>
</feature>
<dbReference type="AlphaFoldDB" id="A0A8S4S2B5"/>
<proteinExistence type="predicted"/>
<feature type="region of interest" description="Disordered" evidence="1">
    <location>
        <begin position="1"/>
        <end position="32"/>
    </location>
</feature>
<dbReference type="Proteomes" id="UP000838756">
    <property type="component" value="Unassembled WGS sequence"/>
</dbReference>
<organism evidence="2 3">
    <name type="scientific">Pararge aegeria aegeria</name>
    <dbReference type="NCBI Taxonomy" id="348720"/>
    <lineage>
        <taxon>Eukaryota</taxon>
        <taxon>Metazoa</taxon>
        <taxon>Ecdysozoa</taxon>
        <taxon>Arthropoda</taxon>
        <taxon>Hexapoda</taxon>
        <taxon>Insecta</taxon>
        <taxon>Pterygota</taxon>
        <taxon>Neoptera</taxon>
        <taxon>Endopterygota</taxon>
        <taxon>Lepidoptera</taxon>
        <taxon>Glossata</taxon>
        <taxon>Ditrysia</taxon>
        <taxon>Papilionoidea</taxon>
        <taxon>Nymphalidae</taxon>
        <taxon>Satyrinae</taxon>
        <taxon>Satyrini</taxon>
        <taxon>Parargina</taxon>
        <taxon>Pararge</taxon>
    </lineage>
</organism>
<evidence type="ECO:0000256" key="1">
    <source>
        <dbReference type="SAM" id="MobiDB-lite"/>
    </source>
</evidence>
<gene>
    <name evidence="2" type="primary">jg22825</name>
    <name evidence="2" type="ORF">PAEG_LOCUS18490</name>
</gene>
<accession>A0A8S4S2B5</accession>
<dbReference type="OrthoDB" id="7483278at2759"/>
<sequence length="147" mass="16344">MSRACRVQKTCGHADPPPPPARRPPYPRVTLQPPSQEYNMHYAKSVTLMSGLENTLKSRLTTRYQPYSVPGRVRIVSLALGVRRFCPAAASVPRAGEACTLQITPGINHSITGRGRCGVFVMTPRYCSFFSIYPLSRSRVNFPGQMF</sequence>
<evidence type="ECO:0000313" key="2">
    <source>
        <dbReference type="EMBL" id="CAH2242133.1"/>
    </source>
</evidence>
<evidence type="ECO:0000313" key="3">
    <source>
        <dbReference type="Proteomes" id="UP000838756"/>
    </source>
</evidence>
<dbReference type="EMBL" id="CAKXAJ010025625">
    <property type="protein sequence ID" value="CAH2242133.1"/>
    <property type="molecule type" value="Genomic_DNA"/>
</dbReference>
<reference evidence="2" key="1">
    <citation type="submission" date="2022-03" db="EMBL/GenBank/DDBJ databases">
        <authorList>
            <person name="Lindestad O."/>
        </authorList>
    </citation>
    <scope>NUCLEOTIDE SEQUENCE</scope>
</reference>
<protein>
    <submittedName>
        <fullName evidence="2">Jg22825 protein</fullName>
    </submittedName>
</protein>
<comment type="caution">
    <text evidence="2">The sequence shown here is derived from an EMBL/GenBank/DDBJ whole genome shotgun (WGS) entry which is preliminary data.</text>
</comment>
<name>A0A8S4S2B5_9NEOP</name>